<accession>A0A917Z265</accession>
<evidence type="ECO:0000313" key="5">
    <source>
        <dbReference type="Proteomes" id="UP000606935"/>
    </source>
</evidence>
<dbReference type="Pfam" id="PF05433">
    <property type="entry name" value="Rick_17kDa_Anti"/>
    <property type="match status" value="1"/>
</dbReference>
<sequence length="168" mass="18550">MHNENDEDAIMKTWIIPLSMLVLSANVQAAERYAYAKVKQVTPIYETVLVSSAPERVCYPTRQRHDATPTVVGAIIGGAVGHALGHSSSNKKVGMVAGAALGGAIGHDVGRNGYREVCEMRPGTQRRIRELTGYDVTYKYKGELYHTVTQRHPGKRLKVKINVRPAFY</sequence>
<evidence type="ECO:0000259" key="3">
    <source>
        <dbReference type="Pfam" id="PF05433"/>
    </source>
</evidence>
<gene>
    <name evidence="4" type="ORF">GCM10010982_25470</name>
</gene>
<reference evidence="4" key="2">
    <citation type="submission" date="2020-09" db="EMBL/GenBank/DDBJ databases">
        <authorList>
            <person name="Sun Q."/>
            <person name="Zhou Y."/>
        </authorList>
    </citation>
    <scope>NUCLEOTIDE SEQUENCE</scope>
    <source>
        <strain evidence="4">CGMCC 1.7086</strain>
    </source>
</reference>
<keyword evidence="2" id="KW-0472">Membrane</keyword>
<dbReference type="PANTHER" id="PTHR35603">
    <property type="match status" value="1"/>
</dbReference>
<organism evidence="4 5">
    <name type="scientific">Bowmanella pacifica</name>
    <dbReference type="NCBI Taxonomy" id="502051"/>
    <lineage>
        <taxon>Bacteria</taxon>
        <taxon>Pseudomonadati</taxon>
        <taxon>Pseudomonadota</taxon>
        <taxon>Gammaproteobacteria</taxon>
        <taxon>Alteromonadales</taxon>
        <taxon>Alteromonadaceae</taxon>
        <taxon>Bowmanella</taxon>
    </lineage>
</organism>
<keyword evidence="5" id="KW-1185">Reference proteome</keyword>
<dbReference type="Proteomes" id="UP000606935">
    <property type="component" value="Unassembled WGS sequence"/>
</dbReference>
<comment type="subcellular location">
    <subcellularLocation>
        <location evidence="1">Membrane</location>
    </subcellularLocation>
</comment>
<dbReference type="PANTHER" id="PTHR35603:SF2">
    <property type="entry name" value="OUTER MEMBRANE LIPOPROTEIN"/>
    <property type="match status" value="1"/>
</dbReference>
<protein>
    <submittedName>
        <fullName evidence="4">Membrane protein</fullName>
    </submittedName>
</protein>
<dbReference type="InterPro" id="IPR051407">
    <property type="entry name" value="Bact_OM_lipoprot/Surf_antigen"/>
</dbReference>
<dbReference type="EMBL" id="BMLS01000003">
    <property type="protein sequence ID" value="GGO70890.1"/>
    <property type="molecule type" value="Genomic_DNA"/>
</dbReference>
<dbReference type="InterPro" id="IPR008816">
    <property type="entry name" value="Gly_zipper_2TM_dom"/>
</dbReference>
<dbReference type="GO" id="GO:0019867">
    <property type="term" value="C:outer membrane"/>
    <property type="evidence" value="ECO:0007669"/>
    <property type="project" value="InterPro"/>
</dbReference>
<evidence type="ECO:0000313" key="4">
    <source>
        <dbReference type="EMBL" id="GGO70890.1"/>
    </source>
</evidence>
<comment type="caution">
    <text evidence="4">The sequence shown here is derived from an EMBL/GenBank/DDBJ whole genome shotgun (WGS) entry which is preliminary data.</text>
</comment>
<name>A0A917Z265_9ALTE</name>
<evidence type="ECO:0000256" key="1">
    <source>
        <dbReference type="ARBA" id="ARBA00004370"/>
    </source>
</evidence>
<feature type="domain" description="Glycine zipper 2TM" evidence="3">
    <location>
        <begin position="69"/>
        <end position="110"/>
    </location>
</feature>
<reference evidence="4" key="1">
    <citation type="journal article" date="2014" name="Int. J. Syst. Evol. Microbiol.">
        <title>Complete genome sequence of Corynebacterium casei LMG S-19264T (=DSM 44701T), isolated from a smear-ripened cheese.</title>
        <authorList>
            <consortium name="US DOE Joint Genome Institute (JGI-PGF)"/>
            <person name="Walter F."/>
            <person name="Albersmeier A."/>
            <person name="Kalinowski J."/>
            <person name="Ruckert C."/>
        </authorList>
    </citation>
    <scope>NUCLEOTIDE SEQUENCE</scope>
    <source>
        <strain evidence="4">CGMCC 1.7086</strain>
    </source>
</reference>
<evidence type="ECO:0000256" key="2">
    <source>
        <dbReference type="ARBA" id="ARBA00023136"/>
    </source>
</evidence>
<dbReference type="AlphaFoldDB" id="A0A917Z265"/>
<proteinExistence type="predicted"/>